<dbReference type="GO" id="GO:0016020">
    <property type="term" value="C:membrane"/>
    <property type="evidence" value="ECO:0007669"/>
    <property type="project" value="UniProtKB-UniRule"/>
</dbReference>
<keyword evidence="3" id="KW-0282">Flagellum</keyword>
<proteinExistence type="predicted"/>
<gene>
    <name evidence="3" type="ORF">AQPE_0187</name>
</gene>
<keyword evidence="3" id="KW-0966">Cell projection</keyword>
<name>A0A5K7S3J2_9BACT</name>
<dbReference type="InterPro" id="IPR036737">
    <property type="entry name" value="OmpA-like_sf"/>
</dbReference>
<dbReference type="InterPro" id="IPR050330">
    <property type="entry name" value="Bact_OuterMem_StrucFunc"/>
</dbReference>
<keyword evidence="3" id="KW-0969">Cilium</keyword>
<dbReference type="PANTHER" id="PTHR30329">
    <property type="entry name" value="STATOR ELEMENT OF FLAGELLAR MOTOR COMPLEX"/>
    <property type="match status" value="1"/>
</dbReference>
<keyword evidence="1" id="KW-0472">Membrane</keyword>
<dbReference type="PROSITE" id="PS51123">
    <property type="entry name" value="OMPA_2"/>
    <property type="match status" value="1"/>
</dbReference>
<evidence type="ECO:0000256" key="1">
    <source>
        <dbReference type="PROSITE-ProRule" id="PRU00473"/>
    </source>
</evidence>
<reference evidence="3" key="1">
    <citation type="journal article" date="2020" name="Int. J. Syst. Evol. Microbiol.">
        <title>Aquipluma nitroreducens gen. nov. sp. nov., a novel facultatively anaerobic bacterium isolated from a freshwater lake.</title>
        <authorList>
            <person name="Watanabe M."/>
            <person name="Kojima H."/>
            <person name="Fukui M."/>
        </authorList>
    </citation>
    <scope>NUCLEOTIDE SEQUENCE</scope>
    <source>
        <strain evidence="3">MeG22</strain>
    </source>
</reference>
<evidence type="ECO:0000313" key="3">
    <source>
        <dbReference type="EMBL" id="BBE16050.1"/>
    </source>
</evidence>
<dbReference type="Gene3D" id="3.30.1330.60">
    <property type="entry name" value="OmpA-like domain"/>
    <property type="match status" value="1"/>
</dbReference>
<keyword evidence="4" id="KW-1185">Reference proteome</keyword>
<dbReference type="EMBL" id="AP018694">
    <property type="protein sequence ID" value="BBE16050.1"/>
    <property type="molecule type" value="Genomic_DNA"/>
</dbReference>
<sequence length="207" mass="23097">MLNDKTSLQNENMSVAYDLKELSTQSKMTIADQARRLKSLQLIIQAQKDVMSKLKNSIADALMNYQTDELSIYIKDGSVYVSLQEKLLFKSGSDVVDPKGKEALKSLAQVLKNTNDISVLIEGHTDNIPIKTKLFQDNWDLSTARATSIVRILTTDNGFDPNRITASGKSEFHPVKANDTVEGRAGNRRTEVILSPDLKELNKLLDQ</sequence>
<dbReference type="AlphaFoldDB" id="A0A5K7S3J2"/>
<protein>
    <submittedName>
        <fullName evidence="3">Flagellar motor rotation protein MotB</fullName>
    </submittedName>
</protein>
<dbReference type="PANTHER" id="PTHR30329:SF21">
    <property type="entry name" value="LIPOPROTEIN YIAD-RELATED"/>
    <property type="match status" value="1"/>
</dbReference>
<evidence type="ECO:0000259" key="2">
    <source>
        <dbReference type="PROSITE" id="PS51123"/>
    </source>
</evidence>
<dbReference type="KEGG" id="anf:AQPE_0187"/>
<dbReference type="Proteomes" id="UP001193389">
    <property type="component" value="Chromosome"/>
</dbReference>
<dbReference type="Pfam" id="PF00691">
    <property type="entry name" value="OmpA"/>
    <property type="match status" value="1"/>
</dbReference>
<feature type="domain" description="OmpA-like" evidence="2">
    <location>
        <begin position="76"/>
        <end position="198"/>
    </location>
</feature>
<evidence type="ECO:0000313" key="4">
    <source>
        <dbReference type="Proteomes" id="UP001193389"/>
    </source>
</evidence>
<dbReference type="CDD" id="cd07185">
    <property type="entry name" value="OmpA_C-like"/>
    <property type="match status" value="1"/>
</dbReference>
<dbReference type="InterPro" id="IPR006665">
    <property type="entry name" value="OmpA-like"/>
</dbReference>
<accession>A0A5K7S3J2</accession>
<organism evidence="3 4">
    <name type="scientific">Aquipluma nitroreducens</name>
    <dbReference type="NCBI Taxonomy" id="2010828"/>
    <lineage>
        <taxon>Bacteria</taxon>
        <taxon>Pseudomonadati</taxon>
        <taxon>Bacteroidota</taxon>
        <taxon>Bacteroidia</taxon>
        <taxon>Marinilabiliales</taxon>
        <taxon>Prolixibacteraceae</taxon>
        <taxon>Aquipluma</taxon>
    </lineage>
</organism>
<dbReference type="SUPFAM" id="SSF103088">
    <property type="entry name" value="OmpA-like"/>
    <property type="match status" value="1"/>
</dbReference>